<dbReference type="RefSeq" id="WP_024895109.1">
    <property type="nucleotide sequence ID" value="NZ_LWRZ01000123.1"/>
</dbReference>
<proteinExistence type="predicted"/>
<comment type="caution">
    <text evidence="2">The sequence shown here is derived from an EMBL/GenBank/DDBJ whole genome shotgun (WGS) entry which is preliminary data.</text>
</comment>
<dbReference type="InterPro" id="IPR036388">
    <property type="entry name" value="WH-like_DNA-bd_sf"/>
</dbReference>
<evidence type="ECO:0000313" key="2">
    <source>
        <dbReference type="EMBL" id="OCX69668.1"/>
    </source>
</evidence>
<dbReference type="InterPro" id="IPR013324">
    <property type="entry name" value="RNA_pol_sigma_r3/r4-like"/>
</dbReference>
<reference evidence="2 3" key="1">
    <citation type="journal article" date="2016" name="Int. J. Mol. Sci.">
        <title>Comparative genomics of the extreme acidophile Acidithiobacillus thiooxidans reveals intraspecific divergence and niche adaptation.</title>
        <authorList>
            <person name="Zhang X."/>
            <person name="Feng X."/>
            <person name="Tao J."/>
            <person name="Ma L."/>
            <person name="Xiao Y."/>
            <person name="Liang Y."/>
            <person name="Liu X."/>
            <person name="Yin H."/>
        </authorList>
    </citation>
    <scope>NUCLEOTIDE SEQUENCE [LARGE SCALE GENOMIC DNA]</scope>
    <source>
        <strain evidence="2 3">A02</strain>
    </source>
</reference>
<dbReference type="SUPFAM" id="SSF88659">
    <property type="entry name" value="Sigma3 and sigma4 domains of RNA polymerase sigma factors"/>
    <property type="match status" value="1"/>
</dbReference>
<dbReference type="GO" id="GO:0003677">
    <property type="term" value="F:DNA binding"/>
    <property type="evidence" value="ECO:0007669"/>
    <property type="project" value="InterPro"/>
</dbReference>
<dbReference type="GO" id="GO:0006352">
    <property type="term" value="P:DNA-templated transcription initiation"/>
    <property type="evidence" value="ECO:0007669"/>
    <property type="project" value="InterPro"/>
</dbReference>
<name>A0A1C2IIM3_ACITH</name>
<dbReference type="GO" id="GO:0016987">
    <property type="term" value="F:sigma factor activity"/>
    <property type="evidence" value="ECO:0007669"/>
    <property type="project" value="InterPro"/>
</dbReference>
<dbReference type="InterPro" id="IPR013249">
    <property type="entry name" value="RNA_pol_sigma70_r4_t2"/>
</dbReference>
<gene>
    <name evidence="2" type="ORF">A6P07_16035</name>
</gene>
<dbReference type="EMBL" id="LWSA01000229">
    <property type="protein sequence ID" value="OCX69668.1"/>
    <property type="molecule type" value="Genomic_DNA"/>
</dbReference>
<feature type="domain" description="RNA polymerase sigma factor 70 region 4 type 2" evidence="1">
    <location>
        <begin position="127"/>
        <end position="172"/>
    </location>
</feature>
<organism evidence="2 3">
    <name type="scientific">Acidithiobacillus thiooxidans</name>
    <name type="common">Thiobacillus thiooxidans</name>
    <dbReference type="NCBI Taxonomy" id="930"/>
    <lineage>
        <taxon>Bacteria</taxon>
        <taxon>Pseudomonadati</taxon>
        <taxon>Pseudomonadota</taxon>
        <taxon>Acidithiobacillia</taxon>
        <taxon>Acidithiobacillales</taxon>
        <taxon>Acidithiobacillaceae</taxon>
        <taxon>Acidithiobacillus</taxon>
    </lineage>
</organism>
<dbReference type="Proteomes" id="UP000094893">
    <property type="component" value="Unassembled WGS sequence"/>
</dbReference>
<dbReference type="Pfam" id="PF08281">
    <property type="entry name" value="Sigma70_r4_2"/>
    <property type="match status" value="1"/>
</dbReference>
<dbReference type="AlphaFoldDB" id="A0A1C2IIM3"/>
<sequence length="223" mass="24320">MSAFDPDARMLENPDTRALQAFSQRVHVDLASCFLALPKIKAWGLSLDHPRAAKIARGEANRSKRAEWSPGSLSFDNAETMAASAGGTGDAKMDDLIDRCRSAAADETCAPGQILDADDQDALISRMMRLKAALKPRDRERLEMRFEKGMSIQEIAVALGVADKTIYKSIERMKDILRAALERSDWEDAHNGLRLAGAGAPAAVVLDKTGQLGWDLDAQEVQP</sequence>
<dbReference type="Gene3D" id="1.10.10.10">
    <property type="entry name" value="Winged helix-like DNA-binding domain superfamily/Winged helix DNA-binding domain"/>
    <property type="match status" value="1"/>
</dbReference>
<evidence type="ECO:0000313" key="3">
    <source>
        <dbReference type="Proteomes" id="UP000094893"/>
    </source>
</evidence>
<evidence type="ECO:0000259" key="1">
    <source>
        <dbReference type="Pfam" id="PF08281"/>
    </source>
</evidence>
<protein>
    <recommendedName>
        <fullName evidence="1">RNA polymerase sigma factor 70 region 4 type 2 domain-containing protein</fullName>
    </recommendedName>
</protein>
<accession>A0A1C2IIM3</accession>